<evidence type="ECO:0000313" key="2">
    <source>
        <dbReference type="Proteomes" id="UP000838756"/>
    </source>
</evidence>
<protein>
    <submittedName>
        <fullName evidence="1">Jg2037 protein</fullName>
    </submittedName>
</protein>
<dbReference type="Proteomes" id="UP000838756">
    <property type="component" value="Unassembled WGS sequence"/>
</dbReference>
<organism evidence="1 2">
    <name type="scientific">Pararge aegeria aegeria</name>
    <dbReference type="NCBI Taxonomy" id="348720"/>
    <lineage>
        <taxon>Eukaryota</taxon>
        <taxon>Metazoa</taxon>
        <taxon>Ecdysozoa</taxon>
        <taxon>Arthropoda</taxon>
        <taxon>Hexapoda</taxon>
        <taxon>Insecta</taxon>
        <taxon>Pterygota</taxon>
        <taxon>Neoptera</taxon>
        <taxon>Endopterygota</taxon>
        <taxon>Lepidoptera</taxon>
        <taxon>Glossata</taxon>
        <taxon>Ditrysia</taxon>
        <taxon>Papilionoidea</taxon>
        <taxon>Nymphalidae</taxon>
        <taxon>Satyrinae</taxon>
        <taxon>Satyrini</taxon>
        <taxon>Parargina</taxon>
        <taxon>Pararge</taxon>
    </lineage>
</organism>
<name>A0A8S4R4U7_9NEOP</name>
<reference evidence="1" key="1">
    <citation type="submission" date="2022-03" db="EMBL/GenBank/DDBJ databases">
        <authorList>
            <person name="Lindestad O."/>
        </authorList>
    </citation>
    <scope>NUCLEOTIDE SEQUENCE</scope>
</reference>
<keyword evidence="2" id="KW-1185">Reference proteome</keyword>
<comment type="caution">
    <text evidence="1">The sequence shown here is derived from an EMBL/GenBank/DDBJ whole genome shotgun (WGS) entry which is preliminary data.</text>
</comment>
<gene>
    <name evidence="1" type="primary">jg2037</name>
    <name evidence="1" type="ORF">PAEG_LOCUS9557</name>
</gene>
<proteinExistence type="predicted"/>
<evidence type="ECO:0000313" key="1">
    <source>
        <dbReference type="EMBL" id="CAH2230312.1"/>
    </source>
</evidence>
<dbReference type="PROSITE" id="PS51257">
    <property type="entry name" value="PROKAR_LIPOPROTEIN"/>
    <property type="match status" value="1"/>
</dbReference>
<dbReference type="EMBL" id="CAKXAJ010024787">
    <property type="protein sequence ID" value="CAH2230312.1"/>
    <property type="molecule type" value="Genomic_DNA"/>
</dbReference>
<dbReference type="OrthoDB" id="7474999at2759"/>
<accession>A0A8S4R4U7</accession>
<sequence length="135" mass="15696">MWCRFLTFCVLVTLVLIIVLSCLYGRPVIHLFFHRCCGEDIENDQVIYENFGNNFLRERLIGAEIVESDNVTLYDAEEVESMLENIKDLLNVHDPKMREVIEKDKADKGTKDFDETYENETTEISVTNGITEEHT</sequence>
<dbReference type="AlphaFoldDB" id="A0A8S4R4U7"/>